<protein>
    <submittedName>
        <fullName evidence="5">AraC-like DNA-binding protein</fullName>
    </submittedName>
</protein>
<evidence type="ECO:0000313" key="5">
    <source>
        <dbReference type="EMBL" id="MBB3151571.1"/>
    </source>
</evidence>
<comment type="caution">
    <text evidence="5">The sequence shown here is derived from an EMBL/GenBank/DDBJ whole genome shotgun (WGS) entry which is preliminary data.</text>
</comment>
<dbReference type="SUPFAM" id="SSF51215">
    <property type="entry name" value="Regulatory protein AraC"/>
    <property type="match status" value="1"/>
</dbReference>
<dbReference type="PANTHER" id="PTHR43280:SF30">
    <property type="entry name" value="MMSAB OPERON REGULATORY PROTEIN"/>
    <property type="match status" value="1"/>
</dbReference>
<dbReference type="InterPro" id="IPR037923">
    <property type="entry name" value="HTH-like"/>
</dbReference>
<keyword evidence="2 5" id="KW-0238">DNA-binding</keyword>
<evidence type="ECO:0000256" key="1">
    <source>
        <dbReference type="ARBA" id="ARBA00023015"/>
    </source>
</evidence>
<dbReference type="InterPro" id="IPR009057">
    <property type="entry name" value="Homeodomain-like_sf"/>
</dbReference>
<proteinExistence type="predicted"/>
<dbReference type="PROSITE" id="PS01124">
    <property type="entry name" value="HTH_ARAC_FAMILY_2"/>
    <property type="match status" value="1"/>
</dbReference>
<dbReference type="CDD" id="cd06986">
    <property type="entry name" value="cupin_MmsR-like_N"/>
    <property type="match status" value="1"/>
</dbReference>
<name>A0A7W5G9E6_9BACL</name>
<organism evidence="5 6">
    <name type="scientific">Paenibacillus endophyticus</name>
    <dbReference type="NCBI Taxonomy" id="1294268"/>
    <lineage>
        <taxon>Bacteria</taxon>
        <taxon>Bacillati</taxon>
        <taxon>Bacillota</taxon>
        <taxon>Bacilli</taxon>
        <taxon>Bacillales</taxon>
        <taxon>Paenibacillaceae</taxon>
        <taxon>Paenibacillus</taxon>
    </lineage>
</organism>
<dbReference type="InterPro" id="IPR018060">
    <property type="entry name" value="HTH_AraC"/>
</dbReference>
<keyword evidence="3" id="KW-0804">Transcription</keyword>
<dbReference type="PROSITE" id="PS00041">
    <property type="entry name" value="HTH_ARAC_FAMILY_1"/>
    <property type="match status" value="1"/>
</dbReference>
<dbReference type="EMBL" id="JACHXW010000004">
    <property type="protein sequence ID" value="MBB3151571.1"/>
    <property type="molecule type" value="Genomic_DNA"/>
</dbReference>
<evidence type="ECO:0000313" key="6">
    <source>
        <dbReference type="Proteomes" id="UP000518605"/>
    </source>
</evidence>
<sequence>MCEPIDLIYYYHGKQFCEPNYSWGPGVKDHYKILFIHEGKGSYLINGITYHLKKGQGFMVFPNVICHMKADEQDPWVYSWIAFQGTSVDSLIDQVHLSKEKPFFTYSPASWFDPWLDLLSKAEALEKNCELILHSLLFRLFPEWIDMLTAPHQMGYIPRQKDEYVRKAVEFIKANYYTKISITELAKRIGIDRIYFSSLFKEVEQLSPQMYLLQYRMDKACDLMRNQQLTVSDISHSVGYADPLLFSKMFKKVKGESPSLYRRKLI</sequence>
<dbReference type="GO" id="GO:0043565">
    <property type="term" value="F:sequence-specific DNA binding"/>
    <property type="evidence" value="ECO:0007669"/>
    <property type="project" value="InterPro"/>
</dbReference>
<dbReference type="PRINTS" id="PR00032">
    <property type="entry name" value="HTHARAC"/>
</dbReference>
<dbReference type="InterPro" id="IPR003313">
    <property type="entry name" value="AraC-bd"/>
</dbReference>
<feature type="domain" description="HTH araC/xylS-type" evidence="4">
    <location>
        <begin position="166"/>
        <end position="264"/>
    </location>
</feature>
<dbReference type="SUPFAM" id="SSF46689">
    <property type="entry name" value="Homeodomain-like"/>
    <property type="match status" value="2"/>
</dbReference>
<evidence type="ECO:0000256" key="2">
    <source>
        <dbReference type="ARBA" id="ARBA00023125"/>
    </source>
</evidence>
<keyword evidence="6" id="KW-1185">Reference proteome</keyword>
<evidence type="ECO:0000259" key="4">
    <source>
        <dbReference type="PROSITE" id="PS01124"/>
    </source>
</evidence>
<dbReference type="Pfam" id="PF12833">
    <property type="entry name" value="HTH_18"/>
    <property type="match status" value="1"/>
</dbReference>
<dbReference type="InterPro" id="IPR020449">
    <property type="entry name" value="Tscrpt_reg_AraC-type_HTH"/>
</dbReference>
<accession>A0A7W5G9E6</accession>
<dbReference type="Pfam" id="PF02311">
    <property type="entry name" value="AraC_binding"/>
    <property type="match status" value="1"/>
</dbReference>
<dbReference type="Proteomes" id="UP000518605">
    <property type="component" value="Unassembled WGS sequence"/>
</dbReference>
<dbReference type="Gene3D" id="1.10.10.60">
    <property type="entry name" value="Homeodomain-like"/>
    <property type="match status" value="2"/>
</dbReference>
<gene>
    <name evidence="5" type="ORF">FHS16_001617</name>
</gene>
<dbReference type="SMART" id="SM00342">
    <property type="entry name" value="HTH_ARAC"/>
    <property type="match status" value="1"/>
</dbReference>
<keyword evidence="1" id="KW-0805">Transcription regulation</keyword>
<reference evidence="5 6" key="1">
    <citation type="submission" date="2020-08" db="EMBL/GenBank/DDBJ databases">
        <title>Genomic Encyclopedia of Type Strains, Phase III (KMG-III): the genomes of soil and plant-associated and newly described type strains.</title>
        <authorList>
            <person name="Whitman W."/>
        </authorList>
    </citation>
    <scope>NUCLEOTIDE SEQUENCE [LARGE SCALE GENOMIC DNA]</scope>
    <source>
        <strain evidence="5 6">CECT 8234</strain>
    </source>
</reference>
<evidence type="ECO:0000256" key="3">
    <source>
        <dbReference type="ARBA" id="ARBA00023163"/>
    </source>
</evidence>
<dbReference type="InterPro" id="IPR018062">
    <property type="entry name" value="HTH_AraC-typ_CS"/>
</dbReference>
<dbReference type="PANTHER" id="PTHR43280">
    <property type="entry name" value="ARAC-FAMILY TRANSCRIPTIONAL REGULATOR"/>
    <property type="match status" value="1"/>
</dbReference>
<dbReference type="RefSeq" id="WP_221226292.1">
    <property type="nucleotide sequence ID" value="NZ_CBCSLB010000011.1"/>
</dbReference>
<dbReference type="GO" id="GO:0003700">
    <property type="term" value="F:DNA-binding transcription factor activity"/>
    <property type="evidence" value="ECO:0007669"/>
    <property type="project" value="InterPro"/>
</dbReference>
<dbReference type="AlphaFoldDB" id="A0A7W5G9E6"/>